<evidence type="ECO:0000313" key="7">
    <source>
        <dbReference type="EMBL" id="ASM79124.1"/>
    </source>
</evidence>
<keyword evidence="4" id="KW-0819">tRNA processing</keyword>
<dbReference type="KEGG" id="vff:VITFI_CDS3347"/>
<accession>A0A221KJB4</accession>
<sequence>MRTCLCDLIRPVTPRTEVLILQHPEEVNQAKGSATLLALSLARCTVRVGERFDPLTLDADLHADGRCPVLLYPASPHEPAPPAPPDLPPDRLRLVVLDATWRKSRKLLHCNPGLQALPRLALTSVPPSRYAALRKAQVPAIQRSTLEATCGALVQLEPGLVASCGCLLAAFDVFVQRGQAHNATPTITEET</sequence>
<reference evidence="7 8" key="1">
    <citation type="submission" date="2017-07" db="EMBL/GenBank/DDBJ databases">
        <title>Complete Genome Sequence of the cosmetic ferment Vitreoscilla filiformis (ATCC15551).</title>
        <authorList>
            <person name="Contreras S."/>
            <person name="Sagory-Zalkind P."/>
            <person name="Blanquart H."/>
            <person name="Iltis A."/>
            <person name="Morand S.C."/>
        </authorList>
    </citation>
    <scope>NUCLEOTIDE SEQUENCE [LARGE SCALE GENOMIC DNA]</scope>
    <source>
        <strain evidence="7 8">ATCC 15551</strain>
        <plasmid evidence="8">Plasmid pvf1</plasmid>
    </source>
</reference>
<dbReference type="GO" id="GO:0008033">
    <property type="term" value="P:tRNA processing"/>
    <property type="evidence" value="ECO:0007669"/>
    <property type="project" value="UniProtKB-KW"/>
</dbReference>
<feature type="domain" description="DTW" evidence="6">
    <location>
        <begin position="1"/>
        <end position="183"/>
    </location>
</feature>
<keyword evidence="8" id="KW-1185">Reference proteome</keyword>
<gene>
    <name evidence="7" type="ORF">VITFI_CDS3347</name>
</gene>
<evidence type="ECO:0000256" key="3">
    <source>
        <dbReference type="ARBA" id="ARBA00022691"/>
    </source>
</evidence>
<proteinExistence type="inferred from homology"/>
<evidence type="ECO:0000313" key="8">
    <source>
        <dbReference type="Proteomes" id="UP000199729"/>
    </source>
</evidence>
<dbReference type="AlphaFoldDB" id="A0A221KJB4"/>
<dbReference type="InterPro" id="IPR039262">
    <property type="entry name" value="DTWD2/TAPT"/>
</dbReference>
<evidence type="ECO:0000259" key="6">
    <source>
        <dbReference type="SMART" id="SM01144"/>
    </source>
</evidence>
<comment type="similarity">
    <text evidence="5">Belongs to the TDD superfamily. DTWD2 family.</text>
</comment>
<dbReference type="InterPro" id="IPR005636">
    <property type="entry name" value="DTW"/>
</dbReference>
<keyword evidence="7" id="KW-0614">Plasmid</keyword>
<organism evidence="7 8">
    <name type="scientific">Vitreoscilla filiformis</name>
    <dbReference type="NCBI Taxonomy" id="63"/>
    <lineage>
        <taxon>Bacteria</taxon>
        <taxon>Pseudomonadati</taxon>
        <taxon>Pseudomonadota</taxon>
        <taxon>Betaproteobacteria</taxon>
        <taxon>Neisseriales</taxon>
        <taxon>Neisseriaceae</taxon>
        <taxon>Vitreoscilla</taxon>
    </lineage>
</organism>
<protein>
    <recommendedName>
        <fullName evidence="1">tRNA-uridine aminocarboxypropyltransferase</fullName>
        <ecNumber evidence="1">2.5.1.25</ecNumber>
    </recommendedName>
</protein>
<dbReference type="EC" id="2.5.1.25" evidence="1"/>
<dbReference type="SMART" id="SM01144">
    <property type="entry name" value="DTW"/>
    <property type="match status" value="1"/>
</dbReference>
<dbReference type="Pfam" id="PF03942">
    <property type="entry name" value="DTW"/>
    <property type="match status" value="1"/>
</dbReference>
<evidence type="ECO:0000256" key="2">
    <source>
        <dbReference type="ARBA" id="ARBA00022679"/>
    </source>
</evidence>
<evidence type="ECO:0000256" key="5">
    <source>
        <dbReference type="ARBA" id="ARBA00034489"/>
    </source>
</evidence>
<keyword evidence="2" id="KW-0808">Transferase</keyword>
<dbReference type="PANTHER" id="PTHR21392:SF0">
    <property type="entry name" value="TRNA-URIDINE AMINOCARBOXYPROPYLTRANSFERASE 2"/>
    <property type="match status" value="1"/>
</dbReference>
<dbReference type="Proteomes" id="UP000199729">
    <property type="component" value="Plasmid pVF1"/>
</dbReference>
<dbReference type="GO" id="GO:0016432">
    <property type="term" value="F:tRNA-uridine aminocarboxypropyltransferase activity"/>
    <property type="evidence" value="ECO:0007669"/>
    <property type="project" value="UniProtKB-EC"/>
</dbReference>
<name>A0A221KJB4_VITFI</name>
<evidence type="ECO:0000256" key="4">
    <source>
        <dbReference type="ARBA" id="ARBA00022694"/>
    </source>
</evidence>
<geneLocation type="plasmid" evidence="8">
    <name>pvf1</name>
</geneLocation>
<dbReference type="EMBL" id="CP022424">
    <property type="protein sequence ID" value="ASM79124.1"/>
    <property type="molecule type" value="Genomic_DNA"/>
</dbReference>
<evidence type="ECO:0000256" key="1">
    <source>
        <dbReference type="ARBA" id="ARBA00012386"/>
    </source>
</evidence>
<dbReference type="PANTHER" id="PTHR21392">
    <property type="entry name" value="TRNA-URIDINE AMINOCARBOXYPROPYLTRANSFERASE 2"/>
    <property type="match status" value="1"/>
</dbReference>
<keyword evidence="3" id="KW-0949">S-adenosyl-L-methionine</keyword>